<feature type="region of interest" description="Disordered" evidence="1">
    <location>
        <begin position="244"/>
        <end position="369"/>
    </location>
</feature>
<dbReference type="OrthoDB" id="3269357at2759"/>
<keyword evidence="2" id="KW-0812">Transmembrane</keyword>
<gene>
    <name evidence="3" type="ORF">PYCCODRAFT_1357121</name>
</gene>
<feature type="compositionally biased region" description="Polar residues" evidence="1">
    <location>
        <begin position="257"/>
        <end position="269"/>
    </location>
</feature>
<dbReference type="Proteomes" id="UP000193067">
    <property type="component" value="Unassembled WGS sequence"/>
</dbReference>
<keyword evidence="2" id="KW-1133">Transmembrane helix</keyword>
<protein>
    <recommendedName>
        <fullName evidence="5">MARVEL domain-containing protein</fullName>
    </recommendedName>
</protein>
<evidence type="ECO:0008006" key="5">
    <source>
        <dbReference type="Google" id="ProtNLM"/>
    </source>
</evidence>
<name>A0A1Y2J5N4_TRAC3</name>
<organism evidence="3 4">
    <name type="scientific">Trametes coccinea (strain BRFM310)</name>
    <name type="common">Pycnoporus coccineus</name>
    <dbReference type="NCBI Taxonomy" id="1353009"/>
    <lineage>
        <taxon>Eukaryota</taxon>
        <taxon>Fungi</taxon>
        <taxon>Dikarya</taxon>
        <taxon>Basidiomycota</taxon>
        <taxon>Agaricomycotina</taxon>
        <taxon>Agaricomycetes</taxon>
        <taxon>Polyporales</taxon>
        <taxon>Polyporaceae</taxon>
        <taxon>Trametes</taxon>
    </lineage>
</organism>
<evidence type="ECO:0000256" key="2">
    <source>
        <dbReference type="SAM" id="Phobius"/>
    </source>
</evidence>
<sequence>MGWQNNHHSQSLGLFILCNAVICCVSVWNLALAEAIGWNPLIDAYMIAMSALGLLFIFPVMCIDLLRKNSLVGRVWFECVWLGLFWLLELAGAAAITAILPNMLCSVAADILPSSCTSTKVLLAFAWIAAVNLLVYFCILMVSAIIHMNDDSQVWRANTRLYPWYNVRQALPSPRKPSPLKTWSKPMVASAAPQIRLPSDLRSSRMPKSSTFDDEKLSAVPKKTPMTSNKSARILQSAWISATVTPASPPSDDSEEYGTSSSDLTSTPTGIPASAHYVPYSSTIKPSPLGTGPPPRSSSLSATFGQPPVSAVSQTPSRKGSLRSALPSPQPLSVPRKQVPSSATRSKSKRKSNRPPPLDMTRLHSTYGR</sequence>
<dbReference type="AlphaFoldDB" id="A0A1Y2J5N4"/>
<reference evidence="3 4" key="1">
    <citation type="journal article" date="2015" name="Biotechnol. Biofuels">
        <title>Enhanced degradation of softwood versus hardwood by the white-rot fungus Pycnoporus coccineus.</title>
        <authorList>
            <person name="Couturier M."/>
            <person name="Navarro D."/>
            <person name="Chevret D."/>
            <person name="Henrissat B."/>
            <person name="Piumi F."/>
            <person name="Ruiz-Duenas F.J."/>
            <person name="Martinez A.T."/>
            <person name="Grigoriev I.V."/>
            <person name="Riley R."/>
            <person name="Lipzen A."/>
            <person name="Berrin J.G."/>
            <person name="Master E.R."/>
            <person name="Rosso M.N."/>
        </authorList>
    </citation>
    <scope>NUCLEOTIDE SEQUENCE [LARGE SCALE GENOMIC DNA]</scope>
    <source>
        <strain evidence="3 4">BRFM310</strain>
    </source>
</reference>
<evidence type="ECO:0000256" key="1">
    <source>
        <dbReference type="SAM" id="MobiDB-lite"/>
    </source>
</evidence>
<feature type="region of interest" description="Disordered" evidence="1">
    <location>
        <begin position="199"/>
        <end position="230"/>
    </location>
</feature>
<dbReference type="STRING" id="1353009.A0A1Y2J5N4"/>
<proteinExistence type="predicted"/>
<dbReference type="EMBL" id="KZ084086">
    <property type="protein sequence ID" value="OSD08708.1"/>
    <property type="molecule type" value="Genomic_DNA"/>
</dbReference>
<keyword evidence="2" id="KW-0472">Membrane</keyword>
<feature type="transmembrane region" description="Helical" evidence="2">
    <location>
        <begin position="75"/>
        <end position="101"/>
    </location>
</feature>
<evidence type="ECO:0000313" key="4">
    <source>
        <dbReference type="Proteomes" id="UP000193067"/>
    </source>
</evidence>
<evidence type="ECO:0000313" key="3">
    <source>
        <dbReference type="EMBL" id="OSD08708.1"/>
    </source>
</evidence>
<keyword evidence="4" id="KW-1185">Reference proteome</keyword>
<accession>A0A1Y2J5N4</accession>
<feature type="transmembrane region" description="Helical" evidence="2">
    <location>
        <begin position="121"/>
        <end position="146"/>
    </location>
</feature>
<feature type="transmembrane region" description="Helical" evidence="2">
    <location>
        <begin position="44"/>
        <end position="63"/>
    </location>
</feature>
<feature type="transmembrane region" description="Helical" evidence="2">
    <location>
        <begin position="12"/>
        <end position="32"/>
    </location>
</feature>